<comment type="subcellular location">
    <subcellularLocation>
        <location evidence="3">Mitochondrion</location>
    </subcellularLocation>
</comment>
<keyword evidence="11" id="KW-0496">Mitochondrion</keyword>
<dbReference type="CDD" id="cd17913">
    <property type="entry name" value="DEXQc_Suv3"/>
    <property type="match status" value="1"/>
</dbReference>
<dbReference type="Pfam" id="PF18147">
    <property type="entry name" value="Suv3_C_1"/>
    <property type="match status" value="1"/>
</dbReference>
<dbReference type="Gene3D" id="1.20.272.40">
    <property type="match status" value="1"/>
</dbReference>
<dbReference type="GO" id="GO:0003724">
    <property type="term" value="F:RNA helicase activity"/>
    <property type="evidence" value="ECO:0007669"/>
    <property type="project" value="UniProtKB-EC"/>
</dbReference>
<dbReference type="InterPro" id="IPR055206">
    <property type="entry name" value="DEXQc_SUV3"/>
</dbReference>
<dbReference type="SMART" id="SM00490">
    <property type="entry name" value="HELICc"/>
    <property type="match status" value="1"/>
</dbReference>
<dbReference type="InterPro" id="IPR044774">
    <property type="entry name" value="Suv3_DEXQc"/>
</dbReference>
<evidence type="ECO:0000256" key="7">
    <source>
        <dbReference type="ARBA" id="ARBA00022801"/>
    </source>
</evidence>
<evidence type="ECO:0000256" key="2">
    <source>
        <dbReference type="ARBA" id="ARBA00001946"/>
    </source>
</evidence>
<name>A0AA88HPN0_ARTSF</name>
<evidence type="ECO:0000313" key="17">
    <source>
        <dbReference type="Proteomes" id="UP001187531"/>
    </source>
</evidence>
<protein>
    <recommendedName>
        <fullName evidence="13">ATP-dependent RNA helicase SUV3 homolog, mitochondrial</fullName>
        <ecNumber evidence="5">3.6.4.13</ecNumber>
    </recommendedName>
</protein>
<dbReference type="GO" id="GO:0000965">
    <property type="term" value="P:mitochondrial RNA 3'-end processing"/>
    <property type="evidence" value="ECO:0007669"/>
    <property type="project" value="TreeGrafter"/>
</dbReference>
<dbReference type="PROSITE" id="PS51194">
    <property type="entry name" value="HELICASE_CTER"/>
    <property type="match status" value="1"/>
</dbReference>
<dbReference type="InterPro" id="IPR001650">
    <property type="entry name" value="Helicase_C-like"/>
</dbReference>
<dbReference type="Pfam" id="PF00271">
    <property type="entry name" value="Helicase_C"/>
    <property type="match status" value="1"/>
</dbReference>
<dbReference type="Pfam" id="PF22527">
    <property type="entry name" value="DEXQc_Suv3"/>
    <property type="match status" value="1"/>
</dbReference>
<evidence type="ECO:0000256" key="6">
    <source>
        <dbReference type="ARBA" id="ARBA00022741"/>
    </source>
</evidence>
<dbReference type="InterPro" id="IPR041082">
    <property type="entry name" value="Suv3_C_1"/>
</dbReference>
<evidence type="ECO:0000256" key="11">
    <source>
        <dbReference type="ARBA" id="ARBA00023128"/>
    </source>
</evidence>
<comment type="cofactor">
    <cofactor evidence="1">
        <name>Mn(2+)</name>
        <dbReference type="ChEBI" id="CHEBI:29035"/>
    </cofactor>
</comment>
<sequence length="800" mass="90425">MACSRIRIPLLQTWAVSRQLVNITAKKDKNYFSSSSCFQKRKKEVKQKSLSQLIVPVPIAPNPDDINAGAEIAGMLPKEDLLRLLNQFQQSEEIKLLAAENGLDAHLFHQAFLSFRRFCIDGDAMPTELHIVISDILAEADHVHSLFPYYYEHARKVFPHLDCVEDLKKISDLTIPASWYPEARAMNRQFIFHAGPTNSGKTYHAMQRFLTADSGIYCGPLKLLASEVYQKSNELGTPCDLVTGEERKRVNPNGDLAKHVACTVEMASISDPYDVAVIDEIQMVRDSGRGWAWTRAILGIQAKEVHVCGEGAAIDILSELAFTCGESIEVRRYKRLTEMSVEDQALRSIDRVRPGDCIVCFNKQDIYWVCRQVEALGREVAVIYGSLPPGAKLAQAAKFNDPNHPCKVLVATDAIGMGLNLNIGRVIFFSLLKPTVNEKGEKEIDLISPSQALQIAGRAGRYGTQFSHGYVTTYKPEDLPTLNKLLSTTVEPIVQAGLHPTAEQIEMYAYHLPQATLSNLMDIFIRLCTVDDSLYFLCNIDDFKFLAEMIEHIPLPLRARYVFCCAPINRKVPFVCTMFLKFARQYSRNEAMTFDWLCRQIGWPISPPSTIQDLVHLEAVFDVLDLYLWLSYRFPDLFPSSDMVRDMQKELDEVIQKGVQALTRLVHQSTSTVSSEDTDSVVAWTKKRRDIIPEVTPATNPMPIPSSRSSGTRVQYDTDLRHKKGRMSVEDVQPAALGRLSQRLMEQGLLTPRLLAQLQEEWKQQQLVATTEREVEQESALKKRSKQYRFIRPGVHGKTK</sequence>
<dbReference type="AlphaFoldDB" id="A0AA88HPN0"/>
<dbReference type="GO" id="GO:0045025">
    <property type="term" value="C:mitochondrial degradosome"/>
    <property type="evidence" value="ECO:0007669"/>
    <property type="project" value="TreeGrafter"/>
</dbReference>
<comment type="caution">
    <text evidence="16">The sequence shown here is derived from an EMBL/GenBank/DDBJ whole genome shotgun (WGS) entry which is preliminary data.</text>
</comment>
<proteinExistence type="inferred from homology"/>
<dbReference type="CDD" id="cd18805">
    <property type="entry name" value="SF2_C_suv3"/>
    <property type="match status" value="1"/>
</dbReference>
<evidence type="ECO:0000256" key="3">
    <source>
        <dbReference type="ARBA" id="ARBA00004173"/>
    </source>
</evidence>
<dbReference type="EMBL" id="JAVRJZ010000012">
    <property type="protein sequence ID" value="KAK2715690.1"/>
    <property type="molecule type" value="Genomic_DNA"/>
</dbReference>
<evidence type="ECO:0000256" key="4">
    <source>
        <dbReference type="ARBA" id="ARBA00008708"/>
    </source>
</evidence>
<reference evidence="16" key="1">
    <citation type="submission" date="2023-07" db="EMBL/GenBank/DDBJ databases">
        <title>Chromosome-level genome assembly of Artemia franciscana.</title>
        <authorList>
            <person name="Jo E."/>
        </authorList>
    </citation>
    <scope>NUCLEOTIDE SEQUENCE</scope>
    <source>
        <tissue evidence="16">Whole body</tissue>
    </source>
</reference>
<evidence type="ECO:0000256" key="14">
    <source>
        <dbReference type="SAM" id="MobiDB-lite"/>
    </source>
</evidence>
<dbReference type="InterPro" id="IPR027417">
    <property type="entry name" value="P-loop_NTPase"/>
</dbReference>
<keyword evidence="7" id="KW-0378">Hydrolase</keyword>
<dbReference type="PANTHER" id="PTHR12131">
    <property type="entry name" value="ATP-DEPENDENT RNA AND DNA HELICASE"/>
    <property type="match status" value="1"/>
</dbReference>
<gene>
    <name evidence="16" type="ORF">QYM36_010308</name>
</gene>
<dbReference type="Pfam" id="PF18114">
    <property type="entry name" value="Suv3_N"/>
    <property type="match status" value="1"/>
</dbReference>
<dbReference type="FunFam" id="3.40.50.300:FF:000446">
    <property type="entry name" value="ATP-dependent RNA helicase SUPV3L1, mitochondrial"/>
    <property type="match status" value="1"/>
</dbReference>
<feature type="region of interest" description="Disordered" evidence="14">
    <location>
        <begin position="695"/>
        <end position="714"/>
    </location>
</feature>
<evidence type="ECO:0000256" key="5">
    <source>
        <dbReference type="ARBA" id="ARBA00012552"/>
    </source>
</evidence>
<dbReference type="Gene3D" id="1.10.1740.140">
    <property type="match status" value="1"/>
</dbReference>
<comment type="cofactor">
    <cofactor evidence="2">
        <name>Mg(2+)</name>
        <dbReference type="ChEBI" id="CHEBI:18420"/>
    </cofactor>
</comment>
<accession>A0AA88HPN0</accession>
<keyword evidence="8" id="KW-0347">Helicase</keyword>
<feature type="domain" description="Helicase C-terminal" evidence="15">
    <location>
        <begin position="341"/>
        <end position="506"/>
    </location>
</feature>
<dbReference type="FunFam" id="1.20.58.1080:FF:000001">
    <property type="entry name" value="ATP-dependent RNA helicase SUPV3L1, mitochondrial"/>
    <property type="match status" value="1"/>
</dbReference>
<evidence type="ECO:0000259" key="15">
    <source>
        <dbReference type="PROSITE" id="PS51194"/>
    </source>
</evidence>
<dbReference type="SUPFAM" id="SSF52540">
    <property type="entry name" value="P-loop containing nucleoside triphosphate hydrolases"/>
    <property type="match status" value="2"/>
</dbReference>
<dbReference type="InterPro" id="IPR022192">
    <property type="entry name" value="SUV3_C"/>
</dbReference>
<organism evidence="16 17">
    <name type="scientific">Artemia franciscana</name>
    <name type="common">Brine shrimp</name>
    <name type="synonym">Artemia sanfranciscana</name>
    <dbReference type="NCBI Taxonomy" id="6661"/>
    <lineage>
        <taxon>Eukaryota</taxon>
        <taxon>Metazoa</taxon>
        <taxon>Ecdysozoa</taxon>
        <taxon>Arthropoda</taxon>
        <taxon>Crustacea</taxon>
        <taxon>Branchiopoda</taxon>
        <taxon>Anostraca</taxon>
        <taxon>Artemiidae</taxon>
        <taxon>Artemia</taxon>
    </lineage>
</organism>
<comment type="similarity">
    <text evidence="4">Belongs to the helicase family.</text>
</comment>
<dbReference type="InterPro" id="IPR041453">
    <property type="entry name" value="Suv3_N"/>
</dbReference>
<dbReference type="Gene3D" id="1.20.58.1080">
    <property type="match status" value="1"/>
</dbReference>
<evidence type="ECO:0000313" key="16">
    <source>
        <dbReference type="EMBL" id="KAK2715690.1"/>
    </source>
</evidence>
<keyword evidence="17" id="KW-1185">Reference proteome</keyword>
<evidence type="ECO:0000256" key="9">
    <source>
        <dbReference type="ARBA" id="ARBA00022840"/>
    </source>
</evidence>
<evidence type="ECO:0000256" key="13">
    <source>
        <dbReference type="ARBA" id="ARBA00069703"/>
    </source>
</evidence>
<dbReference type="InterPro" id="IPR050699">
    <property type="entry name" value="RNA-DNA_Helicase"/>
</dbReference>
<keyword evidence="9" id="KW-0067">ATP-binding</keyword>
<comment type="catalytic activity">
    <reaction evidence="12">
        <text>ATP + H2O = ADP + phosphate + H(+)</text>
        <dbReference type="Rhea" id="RHEA:13065"/>
        <dbReference type="ChEBI" id="CHEBI:15377"/>
        <dbReference type="ChEBI" id="CHEBI:15378"/>
        <dbReference type="ChEBI" id="CHEBI:30616"/>
        <dbReference type="ChEBI" id="CHEBI:43474"/>
        <dbReference type="ChEBI" id="CHEBI:456216"/>
        <dbReference type="EC" id="3.6.4.13"/>
    </reaction>
</comment>
<dbReference type="FunFam" id="3.40.50.300:FF:000269">
    <property type="entry name" value="ATP-dependent RNA helicase SUPV3L1, mitochondrial"/>
    <property type="match status" value="1"/>
</dbReference>
<evidence type="ECO:0000256" key="12">
    <source>
        <dbReference type="ARBA" id="ARBA00047984"/>
    </source>
</evidence>
<dbReference type="EC" id="3.6.4.13" evidence="5"/>
<evidence type="ECO:0000256" key="10">
    <source>
        <dbReference type="ARBA" id="ARBA00022946"/>
    </source>
</evidence>
<evidence type="ECO:0000256" key="1">
    <source>
        <dbReference type="ARBA" id="ARBA00001936"/>
    </source>
</evidence>
<dbReference type="Gene3D" id="3.40.50.300">
    <property type="entry name" value="P-loop containing nucleotide triphosphate hydrolases"/>
    <property type="match status" value="2"/>
</dbReference>
<dbReference type="GO" id="GO:0005524">
    <property type="term" value="F:ATP binding"/>
    <property type="evidence" value="ECO:0007669"/>
    <property type="project" value="UniProtKB-KW"/>
</dbReference>
<evidence type="ECO:0000256" key="8">
    <source>
        <dbReference type="ARBA" id="ARBA00022806"/>
    </source>
</evidence>
<dbReference type="GO" id="GO:0016787">
    <property type="term" value="F:hydrolase activity"/>
    <property type="evidence" value="ECO:0007669"/>
    <property type="project" value="UniProtKB-KW"/>
</dbReference>
<dbReference type="PANTHER" id="PTHR12131:SF1">
    <property type="entry name" value="ATP-DEPENDENT RNA HELICASE SUPV3L1, MITOCHONDRIAL-RELATED"/>
    <property type="match status" value="1"/>
</dbReference>
<keyword evidence="6" id="KW-0547">Nucleotide-binding</keyword>
<dbReference type="Proteomes" id="UP001187531">
    <property type="component" value="Unassembled WGS sequence"/>
</dbReference>
<dbReference type="Pfam" id="PF12513">
    <property type="entry name" value="SUV3_C"/>
    <property type="match status" value="1"/>
</dbReference>
<keyword evidence="10" id="KW-0809">Transit peptide</keyword>